<dbReference type="AlphaFoldDB" id="A0A1X0RU96"/>
<gene>
    <name evidence="1" type="ORF">BCV71DRAFT_161182</name>
</gene>
<proteinExistence type="predicted"/>
<reference evidence="1 2" key="1">
    <citation type="journal article" date="2016" name="Proc. Natl. Acad. Sci. U.S.A.">
        <title>Lipid metabolic changes in an early divergent fungus govern the establishment of a mutualistic symbiosis with endobacteria.</title>
        <authorList>
            <person name="Lastovetsky O.A."/>
            <person name="Gaspar M.L."/>
            <person name="Mondo S.J."/>
            <person name="LaButti K.M."/>
            <person name="Sandor L."/>
            <person name="Grigoriev I.V."/>
            <person name="Henry S.A."/>
            <person name="Pawlowska T.E."/>
        </authorList>
    </citation>
    <scope>NUCLEOTIDE SEQUENCE [LARGE SCALE GENOMIC DNA]</scope>
    <source>
        <strain evidence="1 2">ATCC 11559</strain>
    </source>
</reference>
<sequence>EVAVNGRIETRSAHFMNYLNSIMDCLDRNDSHGYYLVMNNAAIHKPVVIRALIKERGYKYIY</sequence>
<evidence type="ECO:0000313" key="2">
    <source>
        <dbReference type="Proteomes" id="UP000242381"/>
    </source>
</evidence>
<protein>
    <recommendedName>
        <fullName evidence="3">Tc1-like transposase DDE domain-containing protein</fullName>
    </recommendedName>
</protein>
<evidence type="ECO:0008006" key="3">
    <source>
        <dbReference type="Google" id="ProtNLM"/>
    </source>
</evidence>
<accession>A0A1X0RU96</accession>
<name>A0A1X0RU96_RHIZD</name>
<feature type="non-terminal residue" evidence="1">
    <location>
        <position position="1"/>
    </location>
</feature>
<dbReference type="Proteomes" id="UP000242381">
    <property type="component" value="Unassembled WGS sequence"/>
</dbReference>
<feature type="non-terminal residue" evidence="1">
    <location>
        <position position="62"/>
    </location>
</feature>
<dbReference type="EMBL" id="KV921418">
    <property type="protein sequence ID" value="ORE15570.1"/>
    <property type="molecule type" value="Genomic_DNA"/>
</dbReference>
<evidence type="ECO:0000313" key="1">
    <source>
        <dbReference type="EMBL" id="ORE15570.1"/>
    </source>
</evidence>
<organism evidence="1 2">
    <name type="scientific">Rhizopus microsporus</name>
    <dbReference type="NCBI Taxonomy" id="58291"/>
    <lineage>
        <taxon>Eukaryota</taxon>
        <taxon>Fungi</taxon>
        <taxon>Fungi incertae sedis</taxon>
        <taxon>Mucoromycota</taxon>
        <taxon>Mucoromycotina</taxon>
        <taxon>Mucoromycetes</taxon>
        <taxon>Mucorales</taxon>
        <taxon>Mucorineae</taxon>
        <taxon>Rhizopodaceae</taxon>
        <taxon>Rhizopus</taxon>
    </lineage>
</organism>